<accession>A0ABP5NLB5</accession>
<dbReference type="Proteomes" id="UP001501391">
    <property type="component" value="Unassembled WGS sequence"/>
</dbReference>
<sequence>MEGTNPVNKKLAAALSGGAVLVVAVSGCSGSGEEGPDPKLVSWAKTVCDAVPAPNAKIRSANAAIAAIATDSNLPPKSAQKTYAEAFQDMADGYKTLANALDTAGAPPGVEGGAKLQRDAAKNLSGLATSYAELKKKVDGLDTKDQGKFARGLKEVASQSKEIGKQSDSGTQALKRLEQEDVKKAMAKQPSCKVAASASASAPAPATAG</sequence>
<keyword evidence="3" id="KW-1185">Reference proteome</keyword>
<evidence type="ECO:0000313" key="3">
    <source>
        <dbReference type="Proteomes" id="UP001501391"/>
    </source>
</evidence>
<feature type="compositionally biased region" description="Low complexity" evidence="1">
    <location>
        <begin position="195"/>
        <end position="209"/>
    </location>
</feature>
<feature type="region of interest" description="Disordered" evidence="1">
    <location>
        <begin position="182"/>
        <end position="209"/>
    </location>
</feature>
<reference evidence="3" key="1">
    <citation type="journal article" date="2019" name="Int. J. Syst. Evol. Microbiol.">
        <title>The Global Catalogue of Microorganisms (GCM) 10K type strain sequencing project: providing services to taxonomists for standard genome sequencing and annotation.</title>
        <authorList>
            <consortium name="The Broad Institute Genomics Platform"/>
            <consortium name="The Broad Institute Genome Sequencing Center for Infectious Disease"/>
            <person name="Wu L."/>
            <person name="Ma J."/>
        </authorList>
    </citation>
    <scope>NUCLEOTIDE SEQUENCE [LARGE SCALE GENOMIC DNA]</scope>
    <source>
        <strain evidence="3">JCM 14924</strain>
    </source>
</reference>
<gene>
    <name evidence="2" type="ORF">GCM10009787_43500</name>
</gene>
<comment type="caution">
    <text evidence="2">The sequence shown here is derived from an EMBL/GenBank/DDBJ whole genome shotgun (WGS) entry which is preliminary data.</text>
</comment>
<proteinExistence type="predicted"/>
<organism evidence="2 3">
    <name type="scientific">Streptomyces bangladeshensis</name>
    <dbReference type="NCBI Taxonomy" id="295352"/>
    <lineage>
        <taxon>Bacteria</taxon>
        <taxon>Bacillati</taxon>
        <taxon>Actinomycetota</taxon>
        <taxon>Actinomycetes</taxon>
        <taxon>Kitasatosporales</taxon>
        <taxon>Streptomycetaceae</taxon>
        <taxon>Streptomyces</taxon>
    </lineage>
</organism>
<dbReference type="EMBL" id="BAAAOQ010000014">
    <property type="protein sequence ID" value="GAA2198897.1"/>
    <property type="molecule type" value="Genomic_DNA"/>
</dbReference>
<evidence type="ECO:0008006" key="4">
    <source>
        <dbReference type="Google" id="ProtNLM"/>
    </source>
</evidence>
<evidence type="ECO:0000256" key="1">
    <source>
        <dbReference type="SAM" id="MobiDB-lite"/>
    </source>
</evidence>
<evidence type="ECO:0000313" key="2">
    <source>
        <dbReference type="EMBL" id="GAA2198897.1"/>
    </source>
</evidence>
<protein>
    <recommendedName>
        <fullName evidence="4">Small secreted protein</fullName>
    </recommendedName>
</protein>
<name>A0ABP5NLB5_9ACTN</name>